<reference evidence="2 3" key="1">
    <citation type="submission" date="2019-03" db="EMBL/GenBank/DDBJ databases">
        <authorList>
            <person name="Gaulin E."/>
            <person name="Dumas B."/>
        </authorList>
    </citation>
    <scope>NUCLEOTIDE SEQUENCE [LARGE SCALE GENOMIC DNA]</scope>
    <source>
        <strain evidence="2">CBS 568.67</strain>
    </source>
</reference>
<name>A0A485LMU8_9STRA</name>
<organism evidence="2 3">
    <name type="scientific">Aphanomyces stellatus</name>
    <dbReference type="NCBI Taxonomy" id="120398"/>
    <lineage>
        <taxon>Eukaryota</taxon>
        <taxon>Sar</taxon>
        <taxon>Stramenopiles</taxon>
        <taxon>Oomycota</taxon>
        <taxon>Saprolegniomycetes</taxon>
        <taxon>Saprolegniales</taxon>
        <taxon>Verrucalvaceae</taxon>
        <taxon>Aphanomyces</taxon>
    </lineage>
</organism>
<dbReference type="Proteomes" id="UP000332933">
    <property type="component" value="Unassembled WGS sequence"/>
</dbReference>
<evidence type="ECO:0000313" key="2">
    <source>
        <dbReference type="EMBL" id="VFT98301.1"/>
    </source>
</evidence>
<proteinExistence type="predicted"/>
<sequence>MATACHFNGCTNAALAGSYKCEFHKARELCRGALDCRNQVYARGLCVRHGAKGKCAYADCHGNVRVGRFCSRHGGNPHKKFCTRAGCTRVAHAHQKCVAHGGGHLCKTAACATHARRGGYCQRHGRAIAPEWFAAKKPTAVDAIEFAMRDLHWVDDEVDDSATTTTTVQADPINLDDEASMQVAAVQAMLADEQLPPVDTIWI</sequence>
<dbReference type="EMBL" id="VJMH01006988">
    <property type="protein sequence ID" value="KAF0686571.1"/>
    <property type="molecule type" value="Genomic_DNA"/>
</dbReference>
<evidence type="ECO:0000313" key="1">
    <source>
        <dbReference type="EMBL" id="KAF0686571.1"/>
    </source>
</evidence>
<protein>
    <submittedName>
        <fullName evidence="2">Aste57867_21631 protein</fullName>
    </submittedName>
</protein>
<dbReference type="OrthoDB" id="10395459at2759"/>
<keyword evidence="3" id="KW-1185">Reference proteome</keyword>
<accession>A0A485LMU8</accession>
<reference evidence="1" key="2">
    <citation type="submission" date="2019-06" db="EMBL/GenBank/DDBJ databases">
        <title>Genomics analysis of Aphanomyces spp. identifies a new class of oomycete effector associated with host adaptation.</title>
        <authorList>
            <person name="Gaulin E."/>
        </authorList>
    </citation>
    <scope>NUCLEOTIDE SEQUENCE</scope>
    <source>
        <strain evidence="1">CBS 578.67</strain>
    </source>
</reference>
<dbReference type="PANTHER" id="PTHR31827:SF1">
    <property type="entry name" value="EMB|CAB89363.1"/>
    <property type="match status" value="1"/>
</dbReference>
<dbReference type="PANTHER" id="PTHR31827">
    <property type="entry name" value="EMB|CAB89363.1"/>
    <property type="match status" value="1"/>
</dbReference>
<gene>
    <name evidence="2" type="primary">Aste57867_21631</name>
    <name evidence="1" type="ORF">As57867_021562</name>
    <name evidence="2" type="ORF">ASTE57867_21631</name>
</gene>
<dbReference type="AlphaFoldDB" id="A0A485LMU8"/>
<dbReference type="EMBL" id="CAADRA010007014">
    <property type="protein sequence ID" value="VFT98301.1"/>
    <property type="molecule type" value="Genomic_DNA"/>
</dbReference>
<evidence type="ECO:0000313" key="3">
    <source>
        <dbReference type="Proteomes" id="UP000332933"/>
    </source>
</evidence>